<evidence type="ECO:0000256" key="4">
    <source>
        <dbReference type="ARBA" id="ARBA00023125"/>
    </source>
</evidence>
<dbReference type="GO" id="GO:0008270">
    <property type="term" value="F:zinc ion binding"/>
    <property type="evidence" value="ECO:0007669"/>
    <property type="project" value="InterPro"/>
</dbReference>
<dbReference type="GO" id="GO:0006351">
    <property type="term" value="P:DNA-templated transcription"/>
    <property type="evidence" value="ECO:0007669"/>
    <property type="project" value="InterPro"/>
</dbReference>
<keyword evidence="10" id="KW-1185">Reference proteome</keyword>
<organism evidence="9 10">
    <name type="scientific">Peltaster fructicola</name>
    <dbReference type="NCBI Taxonomy" id="286661"/>
    <lineage>
        <taxon>Eukaryota</taxon>
        <taxon>Fungi</taxon>
        <taxon>Dikarya</taxon>
        <taxon>Ascomycota</taxon>
        <taxon>Pezizomycotina</taxon>
        <taxon>Dothideomycetes</taxon>
        <taxon>Dothideomycetes incertae sedis</taxon>
        <taxon>Peltaster</taxon>
    </lineage>
</organism>
<evidence type="ECO:0000313" key="9">
    <source>
        <dbReference type="EMBL" id="QIW96492.1"/>
    </source>
</evidence>
<dbReference type="InterPro" id="IPR007219">
    <property type="entry name" value="XnlR_reg_dom"/>
</dbReference>
<name>A0A6H0XP50_9PEZI</name>
<dbReference type="GO" id="GO:0003677">
    <property type="term" value="F:DNA binding"/>
    <property type="evidence" value="ECO:0007669"/>
    <property type="project" value="UniProtKB-KW"/>
</dbReference>
<gene>
    <name evidence="9" type="ORF">AMS68_002010</name>
</gene>
<proteinExistence type="predicted"/>
<feature type="domain" description="Xylanolytic transcriptional activator regulatory" evidence="8">
    <location>
        <begin position="127"/>
        <end position="305"/>
    </location>
</feature>
<evidence type="ECO:0000256" key="1">
    <source>
        <dbReference type="ARBA" id="ARBA00022723"/>
    </source>
</evidence>
<accession>A0A6H0XP50</accession>
<dbReference type="EMBL" id="CP051139">
    <property type="protein sequence ID" value="QIW96492.1"/>
    <property type="molecule type" value="Genomic_DNA"/>
</dbReference>
<keyword evidence="4" id="KW-0238">DNA-binding</keyword>
<dbReference type="AlphaFoldDB" id="A0A6H0XP50"/>
<reference evidence="9 10" key="1">
    <citation type="journal article" date="2016" name="Sci. Rep.">
        <title>Peltaster fructicola genome reveals evolution from an invasive phytopathogen to an ectophytic parasite.</title>
        <authorList>
            <person name="Xu C."/>
            <person name="Chen H."/>
            <person name="Gleason M.L."/>
            <person name="Xu J.R."/>
            <person name="Liu H."/>
            <person name="Zhang R."/>
            <person name="Sun G."/>
        </authorList>
    </citation>
    <scope>NUCLEOTIDE SEQUENCE [LARGE SCALE GENOMIC DNA]</scope>
    <source>
        <strain evidence="9 10">LNHT1506</strain>
    </source>
</reference>
<evidence type="ECO:0000256" key="3">
    <source>
        <dbReference type="ARBA" id="ARBA00023015"/>
    </source>
</evidence>
<evidence type="ECO:0000256" key="5">
    <source>
        <dbReference type="ARBA" id="ARBA00023163"/>
    </source>
</evidence>
<dbReference type="GO" id="GO:0009410">
    <property type="term" value="P:response to xenobiotic stimulus"/>
    <property type="evidence" value="ECO:0007669"/>
    <property type="project" value="TreeGrafter"/>
</dbReference>
<dbReference type="CDD" id="cd12148">
    <property type="entry name" value="fungal_TF_MHR"/>
    <property type="match status" value="1"/>
</dbReference>
<dbReference type="Proteomes" id="UP000503462">
    <property type="component" value="Chromosome 1"/>
</dbReference>
<sequence>MCVKFEYKCYFEKHSRKRSKIVEKDAAENGFTTPAQYNDFGSTGVAKPGLDPKPERAAPEEISKLRSMEANSGIAFTRLLGMRLDATAGPKLFTFGWNLGATPRSLTQIPSITTYLDLNQLLTMARVYFEHVHPLYGFLDKDWVMSQIMVRFTKTEQLQYCPDHIFAGIAVLGAQFAPGVIDSVVPALVEAAKLSLESTSTCQPPTLSDVQAWLLRVIYLRCSGHPHSCWIASNLTMHLIECMGLHQELSASIIYALPQEPKDDPELRRRSFWIGRMFNTWVSFEYGRSRVALRGITCHLPERREGDFTREYISLYSISCCLDPELLDKPGQWEDFLHQLESFEARHECMQLSKANLGLCAYRRLRLANPNLPSDIINRIINLARAGLQAAKTLASRSMPWWHVANVPFQSICVFLAIDSKESLSHIAPAMRTLEYVAERFPSPSIREALKNARSLIKLSKRKKDEDSEVLSHSLLTEVSNHGQRAPRPAQPAPLTTYVGPMQEHDGSPPTASSSEEWNLDYLNNSDFDWNVFLGQDIPAFHNLAPDGMM</sequence>
<dbReference type="PANTHER" id="PTHR31779:SF5">
    <property type="entry name" value="ZN(II)2CYS6 TRANSCRIPTION FACTOR (EUROFUNG)"/>
    <property type="match status" value="1"/>
</dbReference>
<evidence type="ECO:0000259" key="8">
    <source>
        <dbReference type="Pfam" id="PF04082"/>
    </source>
</evidence>
<keyword evidence="6" id="KW-0539">Nucleus</keyword>
<evidence type="ECO:0000256" key="2">
    <source>
        <dbReference type="ARBA" id="ARBA00022833"/>
    </source>
</evidence>
<keyword evidence="2" id="KW-0862">Zinc</keyword>
<evidence type="ECO:0000313" key="10">
    <source>
        <dbReference type="Proteomes" id="UP000503462"/>
    </source>
</evidence>
<keyword evidence="1" id="KW-0479">Metal-binding</keyword>
<evidence type="ECO:0000256" key="6">
    <source>
        <dbReference type="ARBA" id="ARBA00023242"/>
    </source>
</evidence>
<keyword evidence="5" id="KW-0804">Transcription</keyword>
<evidence type="ECO:0000256" key="7">
    <source>
        <dbReference type="SAM" id="MobiDB-lite"/>
    </source>
</evidence>
<keyword evidence="3" id="KW-0805">Transcription regulation</keyword>
<dbReference type="GO" id="GO:0003700">
    <property type="term" value="F:DNA-binding transcription factor activity"/>
    <property type="evidence" value="ECO:0007669"/>
    <property type="project" value="TreeGrafter"/>
</dbReference>
<dbReference type="OrthoDB" id="9986881at2759"/>
<feature type="region of interest" description="Disordered" evidence="7">
    <location>
        <begin position="477"/>
        <end position="517"/>
    </location>
</feature>
<dbReference type="Pfam" id="PF04082">
    <property type="entry name" value="Fungal_trans"/>
    <property type="match status" value="1"/>
</dbReference>
<dbReference type="PANTHER" id="PTHR31779">
    <property type="entry name" value="2-NITROPROPANE DIOXYGENASE FAMILY, PUTATIVE (AFU_ORTHOLOGUE AFUA_2G17430)-RELATED"/>
    <property type="match status" value="1"/>
</dbReference>
<dbReference type="InterPro" id="IPR052478">
    <property type="entry name" value="Metabolite_Synth_Reg"/>
</dbReference>
<protein>
    <recommendedName>
        <fullName evidence="8">Xylanolytic transcriptional activator regulatory domain-containing protein</fullName>
    </recommendedName>
</protein>